<feature type="domain" description="CP-type G" evidence="12">
    <location>
        <begin position="68"/>
        <end position="227"/>
    </location>
</feature>
<organism evidence="13 14">
    <name type="scientific">Propionispora vibrioides</name>
    <dbReference type="NCBI Taxonomy" id="112903"/>
    <lineage>
        <taxon>Bacteria</taxon>
        <taxon>Bacillati</taxon>
        <taxon>Bacillota</taxon>
        <taxon>Negativicutes</taxon>
        <taxon>Selenomonadales</taxon>
        <taxon>Sporomusaceae</taxon>
        <taxon>Propionispora</taxon>
    </lineage>
</organism>
<feature type="binding site" evidence="10">
    <location>
        <begin position="168"/>
        <end position="176"/>
    </location>
    <ligand>
        <name>GTP</name>
        <dbReference type="ChEBI" id="CHEBI:37565"/>
    </ligand>
</feature>
<dbReference type="STRING" id="112903.SAMN04490178_101154"/>
<evidence type="ECO:0000259" key="12">
    <source>
        <dbReference type="PROSITE" id="PS51721"/>
    </source>
</evidence>
<keyword evidence="3 10" id="KW-0479">Metal-binding</keyword>
<dbReference type="InterPro" id="IPR027417">
    <property type="entry name" value="P-loop_NTPase"/>
</dbReference>
<feature type="binding site" evidence="10">
    <location>
        <position position="264"/>
    </location>
    <ligand>
        <name>Zn(2+)</name>
        <dbReference type="ChEBI" id="CHEBI:29105"/>
    </ligand>
</feature>
<dbReference type="GO" id="GO:0046872">
    <property type="term" value="F:metal ion binding"/>
    <property type="evidence" value="ECO:0007669"/>
    <property type="project" value="UniProtKB-KW"/>
</dbReference>
<keyword evidence="2 10" id="KW-0690">Ribosome biogenesis</keyword>
<evidence type="ECO:0000256" key="5">
    <source>
        <dbReference type="ARBA" id="ARBA00022741"/>
    </source>
</evidence>
<dbReference type="GO" id="GO:0005525">
    <property type="term" value="F:GTP binding"/>
    <property type="evidence" value="ECO:0007669"/>
    <property type="project" value="UniProtKB-UniRule"/>
</dbReference>
<feature type="binding site" evidence="10">
    <location>
        <position position="251"/>
    </location>
    <ligand>
        <name>Zn(2+)</name>
        <dbReference type="ChEBI" id="CHEBI:29105"/>
    </ligand>
</feature>
<feature type="domain" description="EngC GTPase" evidence="11">
    <location>
        <begin position="77"/>
        <end position="225"/>
    </location>
</feature>
<comment type="subunit">
    <text evidence="10">Monomer. Associates with 30S ribosomal subunit, binds 16S rRNA.</text>
</comment>
<dbReference type="Gene3D" id="2.40.50.140">
    <property type="entry name" value="Nucleic acid-binding proteins"/>
    <property type="match status" value="1"/>
</dbReference>
<comment type="function">
    <text evidence="10">One of several proteins that assist in the late maturation steps of the functional core of the 30S ribosomal subunit. Helps release RbfA from mature subunits. May play a role in the assembly of ribosomal proteins into the subunit. Circularly permuted GTPase that catalyzes slow GTP hydrolysis, GTPase activity is stimulated by the 30S ribosomal subunit.</text>
</comment>
<dbReference type="InterPro" id="IPR004881">
    <property type="entry name" value="Ribosome_biogen_GTPase_RsgA"/>
</dbReference>
<evidence type="ECO:0000256" key="1">
    <source>
        <dbReference type="ARBA" id="ARBA00022490"/>
    </source>
</evidence>
<dbReference type="PROSITE" id="PS51721">
    <property type="entry name" value="G_CP"/>
    <property type="match status" value="1"/>
</dbReference>
<dbReference type="InterPro" id="IPR031944">
    <property type="entry name" value="RsgA_N"/>
</dbReference>
<keyword evidence="7 10" id="KW-0862">Zinc</keyword>
<evidence type="ECO:0000313" key="14">
    <source>
        <dbReference type="Proteomes" id="UP000198847"/>
    </source>
</evidence>
<accession>A0A1H8NMF5</accession>
<dbReference type="GO" id="GO:0019843">
    <property type="term" value="F:rRNA binding"/>
    <property type="evidence" value="ECO:0007669"/>
    <property type="project" value="UniProtKB-KW"/>
</dbReference>
<dbReference type="InterPro" id="IPR012340">
    <property type="entry name" value="NA-bd_OB-fold"/>
</dbReference>
<evidence type="ECO:0000256" key="10">
    <source>
        <dbReference type="HAMAP-Rule" id="MF_01820"/>
    </source>
</evidence>
<evidence type="ECO:0000256" key="3">
    <source>
        <dbReference type="ARBA" id="ARBA00022723"/>
    </source>
</evidence>
<evidence type="ECO:0000256" key="6">
    <source>
        <dbReference type="ARBA" id="ARBA00022801"/>
    </source>
</evidence>
<dbReference type="InterPro" id="IPR030378">
    <property type="entry name" value="G_CP_dom"/>
</dbReference>
<evidence type="ECO:0000256" key="7">
    <source>
        <dbReference type="ARBA" id="ARBA00022833"/>
    </source>
</evidence>
<dbReference type="InterPro" id="IPR010914">
    <property type="entry name" value="RsgA_GTPase_dom"/>
</dbReference>
<keyword evidence="4 10" id="KW-0699">rRNA-binding</keyword>
<evidence type="ECO:0000256" key="2">
    <source>
        <dbReference type="ARBA" id="ARBA00022517"/>
    </source>
</evidence>
<dbReference type="GO" id="GO:0003924">
    <property type="term" value="F:GTPase activity"/>
    <property type="evidence" value="ECO:0007669"/>
    <property type="project" value="UniProtKB-UniRule"/>
</dbReference>
<keyword evidence="14" id="KW-1185">Reference proteome</keyword>
<dbReference type="PANTHER" id="PTHR32120:SF11">
    <property type="entry name" value="SMALL RIBOSOMAL SUBUNIT BIOGENESIS GTPASE RSGA 1, MITOCHONDRIAL-RELATED"/>
    <property type="match status" value="1"/>
</dbReference>
<dbReference type="AlphaFoldDB" id="A0A1H8NMF5"/>
<dbReference type="Gene3D" id="1.10.40.50">
    <property type="entry name" value="Probable gtpase engc, domain 3"/>
    <property type="match status" value="1"/>
</dbReference>
<dbReference type="CDD" id="cd04466">
    <property type="entry name" value="S1_YloQ_GTPase"/>
    <property type="match status" value="1"/>
</dbReference>
<keyword evidence="8 10" id="KW-0694">RNA-binding</keyword>
<dbReference type="EMBL" id="FODY01000001">
    <property type="protein sequence ID" value="SEO30573.1"/>
    <property type="molecule type" value="Genomic_DNA"/>
</dbReference>
<dbReference type="HAMAP" id="MF_01820">
    <property type="entry name" value="GTPase_RsgA"/>
    <property type="match status" value="1"/>
</dbReference>
<reference evidence="13 14" key="1">
    <citation type="submission" date="2016-10" db="EMBL/GenBank/DDBJ databases">
        <authorList>
            <person name="de Groot N.N."/>
        </authorList>
    </citation>
    <scope>NUCLEOTIDE SEQUENCE [LARGE SCALE GENOMIC DNA]</scope>
    <source>
        <strain evidence="13 14">DSM 13305</strain>
    </source>
</reference>
<gene>
    <name evidence="10" type="primary">rsgA</name>
    <name evidence="13" type="ORF">SAMN04490178_101154</name>
</gene>
<keyword evidence="9 10" id="KW-0342">GTP-binding</keyword>
<dbReference type="PROSITE" id="PS50936">
    <property type="entry name" value="ENGC_GTPASE"/>
    <property type="match status" value="1"/>
</dbReference>
<keyword evidence="6 10" id="KW-0378">Hydrolase</keyword>
<dbReference type="SUPFAM" id="SSF52540">
    <property type="entry name" value="P-loop containing nucleoside triphosphate hydrolases"/>
    <property type="match status" value="1"/>
</dbReference>
<evidence type="ECO:0000256" key="9">
    <source>
        <dbReference type="ARBA" id="ARBA00023134"/>
    </source>
</evidence>
<dbReference type="GO" id="GO:0042274">
    <property type="term" value="P:ribosomal small subunit biogenesis"/>
    <property type="evidence" value="ECO:0007669"/>
    <property type="project" value="UniProtKB-UniRule"/>
</dbReference>
<dbReference type="SUPFAM" id="SSF50249">
    <property type="entry name" value="Nucleic acid-binding proteins"/>
    <property type="match status" value="1"/>
</dbReference>
<evidence type="ECO:0000313" key="13">
    <source>
        <dbReference type="EMBL" id="SEO30573.1"/>
    </source>
</evidence>
<dbReference type="Pfam" id="PF03193">
    <property type="entry name" value="RsgA_GTPase"/>
    <property type="match status" value="1"/>
</dbReference>
<evidence type="ECO:0000259" key="11">
    <source>
        <dbReference type="PROSITE" id="PS50936"/>
    </source>
</evidence>
<dbReference type="Gene3D" id="3.40.50.300">
    <property type="entry name" value="P-loop containing nucleotide triphosphate hydrolases"/>
    <property type="match status" value="1"/>
</dbReference>
<dbReference type="OrthoDB" id="9809485at2"/>
<comment type="cofactor">
    <cofactor evidence="10">
        <name>Zn(2+)</name>
        <dbReference type="ChEBI" id="CHEBI:29105"/>
    </cofactor>
    <text evidence="10">Binds 1 zinc ion per subunit.</text>
</comment>
<feature type="binding site" evidence="10">
    <location>
        <position position="258"/>
    </location>
    <ligand>
        <name>Zn(2+)</name>
        <dbReference type="ChEBI" id="CHEBI:29105"/>
    </ligand>
</feature>
<dbReference type="Pfam" id="PF16745">
    <property type="entry name" value="RsgA_N"/>
    <property type="match status" value="1"/>
</dbReference>
<sequence length="297" mass="32637">MQGNELIQGIVVKTYNSFYYVQTNSSQITCTLRGRMKQERFSLLVGDIVQYTLNGPDKGVIEQILPRRTKLERPMVANVDQVIVTFAAATPDLHVGLVDRFLVLAALSGLKAYLCINKIELLPADRLQDIINLYRAIGYPVLALSAKEGTGVAELKQILYGKISAFAGPSGVGKSTLLNAIEPGFQLTTGELSEKIGRGKHTTRFAQLLPLAGGEGFVVDTPGFSFTEFSGIKEAQLADCFPEMEPYSAHCRFSSCLHVKEPQCAVKEAVTDGHIAQSRYASYLEIIGELREQRNKF</sequence>
<evidence type="ECO:0000256" key="8">
    <source>
        <dbReference type="ARBA" id="ARBA00022884"/>
    </source>
</evidence>
<name>A0A1H8NMF5_9FIRM</name>
<comment type="subcellular location">
    <subcellularLocation>
        <location evidence="10">Cytoplasm</location>
    </subcellularLocation>
</comment>
<protein>
    <recommendedName>
        <fullName evidence="10">Small ribosomal subunit biogenesis GTPase RsgA</fullName>
        <ecNumber evidence="10">3.6.1.-</ecNumber>
    </recommendedName>
</protein>
<dbReference type="RefSeq" id="WP_091743481.1">
    <property type="nucleotide sequence ID" value="NZ_FODY01000001.1"/>
</dbReference>
<comment type="caution">
    <text evidence="10">Lacks conserved residue(s) required for the propagation of feature annotation.</text>
</comment>
<comment type="similarity">
    <text evidence="10">Belongs to the TRAFAC class YlqF/YawG GTPase family. RsgA subfamily.</text>
</comment>
<dbReference type="EC" id="3.6.1.-" evidence="10"/>
<evidence type="ECO:0000256" key="4">
    <source>
        <dbReference type="ARBA" id="ARBA00022730"/>
    </source>
</evidence>
<dbReference type="GO" id="GO:0005737">
    <property type="term" value="C:cytoplasm"/>
    <property type="evidence" value="ECO:0007669"/>
    <property type="project" value="UniProtKB-SubCell"/>
</dbReference>
<keyword evidence="5 10" id="KW-0547">Nucleotide-binding</keyword>
<dbReference type="Proteomes" id="UP000198847">
    <property type="component" value="Unassembled WGS sequence"/>
</dbReference>
<feature type="binding site" evidence="10">
    <location>
        <position position="256"/>
    </location>
    <ligand>
        <name>Zn(2+)</name>
        <dbReference type="ChEBI" id="CHEBI:29105"/>
    </ligand>
</feature>
<dbReference type="NCBIfam" id="TIGR00157">
    <property type="entry name" value="ribosome small subunit-dependent GTPase A"/>
    <property type="match status" value="1"/>
</dbReference>
<proteinExistence type="inferred from homology"/>
<dbReference type="CDD" id="cd01854">
    <property type="entry name" value="YjeQ_EngC"/>
    <property type="match status" value="1"/>
</dbReference>
<dbReference type="PANTHER" id="PTHR32120">
    <property type="entry name" value="SMALL RIBOSOMAL SUBUNIT BIOGENESIS GTPASE RSGA"/>
    <property type="match status" value="1"/>
</dbReference>
<keyword evidence="1 10" id="KW-0963">Cytoplasm</keyword>